<keyword evidence="2" id="KW-1185">Reference proteome</keyword>
<protein>
    <submittedName>
        <fullName evidence="1">Uncharacterized protein</fullName>
    </submittedName>
</protein>
<comment type="caution">
    <text evidence="1">The sequence shown here is derived from an EMBL/GenBank/DDBJ whole genome shotgun (WGS) entry which is preliminary data.</text>
</comment>
<dbReference type="RefSeq" id="XP_041682738.1">
    <property type="nucleotide sequence ID" value="XM_041832256.1"/>
</dbReference>
<evidence type="ECO:0000313" key="1">
    <source>
        <dbReference type="EMBL" id="CVK94264.1"/>
    </source>
</evidence>
<dbReference type="GeneID" id="65082709"/>
<dbReference type="VEuPathDB" id="FungiDB:FMAN_03438"/>
<dbReference type="AlphaFoldDB" id="A0A1L7T6M9"/>
<accession>A0A1L7T6M9</accession>
<name>A0A1L7T6M9_FUSMA</name>
<dbReference type="EMBL" id="FCQH01000006">
    <property type="protein sequence ID" value="CVK94264.1"/>
    <property type="molecule type" value="Genomic_DNA"/>
</dbReference>
<sequence length="150" mass="16994">MAKKARRLGSKLAGWKYLIRAQQYTYHPMLVKLKCEREALAKAMHRNEAMGATDEGDQAATDQLTKSKTRLEQDENWPYLVGIYFLEIVVVAFRNRFDPELQLEYNGRLGPIDRHFAIKTAFEAKPSQVMLATRATGGQGLNLQCFSAAV</sequence>
<gene>
    <name evidence="1" type="ORF">FMAN_03438</name>
</gene>
<organism evidence="1 2">
    <name type="scientific">Fusarium mangiferae</name>
    <name type="common">Mango malformation disease fungus</name>
    <dbReference type="NCBI Taxonomy" id="192010"/>
    <lineage>
        <taxon>Eukaryota</taxon>
        <taxon>Fungi</taxon>
        <taxon>Dikarya</taxon>
        <taxon>Ascomycota</taxon>
        <taxon>Pezizomycotina</taxon>
        <taxon>Sordariomycetes</taxon>
        <taxon>Hypocreomycetidae</taxon>
        <taxon>Hypocreales</taxon>
        <taxon>Nectriaceae</taxon>
        <taxon>Fusarium</taxon>
        <taxon>Fusarium fujikuroi species complex</taxon>
    </lineage>
</organism>
<reference evidence="2" key="1">
    <citation type="journal article" date="2016" name="Genome Biol. Evol.">
        <title>Comparative 'omics' of the Fusarium fujikuroi species complex highlights differences in genetic potential and metabolite synthesis.</title>
        <authorList>
            <person name="Niehaus E.-M."/>
            <person name="Muensterkoetter M."/>
            <person name="Proctor R.H."/>
            <person name="Brown D.W."/>
            <person name="Sharon A."/>
            <person name="Idan Y."/>
            <person name="Oren-Young L."/>
            <person name="Sieber C.M."/>
            <person name="Novak O."/>
            <person name="Pencik A."/>
            <person name="Tarkowska D."/>
            <person name="Hromadova K."/>
            <person name="Freeman S."/>
            <person name="Maymon M."/>
            <person name="Elazar M."/>
            <person name="Youssef S.A."/>
            <person name="El-Shabrawy E.S.M."/>
            <person name="Shalaby A.B.A."/>
            <person name="Houterman P."/>
            <person name="Brock N.L."/>
            <person name="Burkhardt I."/>
            <person name="Tsavkelova E.A."/>
            <person name="Dickschat J.S."/>
            <person name="Galuszka P."/>
            <person name="Gueldener U."/>
            <person name="Tudzynski B."/>
        </authorList>
    </citation>
    <scope>NUCLEOTIDE SEQUENCE [LARGE SCALE GENOMIC DNA]</scope>
    <source>
        <strain evidence="2">MRC7560</strain>
    </source>
</reference>
<proteinExistence type="predicted"/>
<dbReference type="Proteomes" id="UP000184255">
    <property type="component" value="Unassembled WGS sequence"/>
</dbReference>
<evidence type="ECO:0000313" key="2">
    <source>
        <dbReference type="Proteomes" id="UP000184255"/>
    </source>
</evidence>